<feature type="domain" description="GCVT N-terminal" evidence="8">
    <location>
        <begin position="13"/>
        <end position="266"/>
    </location>
</feature>
<evidence type="ECO:0000313" key="10">
    <source>
        <dbReference type="EMBL" id="KJJ83714.1"/>
    </source>
</evidence>
<comment type="caution">
    <text evidence="10">The sequence shown here is derived from an EMBL/GenBank/DDBJ whole genome shotgun (WGS) entry which is preliminary data.</text>
</comment>
<gene>
    <name evidence="10" type="ORF">OMAG_002435</name>
</gene>
<keyword evidence="11" id="KW-1185">Reference proteome</keyword>
<dbReference type="FunFam" id="3.30.70.1400:FF:000001">
    <property type="entry name" value="Aminomethyltransferase"/>
    <property type="match status" value="1"/>
</dbReference>
<dbReference type="GO" id="GO:0008483">
    <property type="term" value="F:transaminase activity"/>
    <property type="evidence" value="ECO:0007669"/>
    <property type="project" value="UniProtKB-KW"/>
</dbReference>
<sequence>MITENTNLKKTPLYERHLALGARMVGFSGWEMPVQYTSILEEHNATRSKTTIFDICHMGEFLIKGDAAEKTVNNIFTADISEMKNNTAKYGFMLNDNAGIIDDLIVFKISSKEYMLVVNAGRIRVDYECIKSRVEPQAIICDESANTAKLDIQGPSSPLITAKIMNTPEIIKLKRFTFMSLVWRGINVIVSATGYTGEKGYEIFLPAENAVELWDAFLETKEVTPAGLGARDLLRLEMGYPLYGHDIDETHTPVAARLDKFVSMKKNFIGKDALLAQKNKGAEIILTGFICEGRRSPKEGFEIIIDNTSSGIVTSAGFSPCLKRAVGLCYIASNKAVKGANIIIKNNDLEINAVITTPPFIENYGLTPKKYNFPQ</sequence>
<reference evidence="10 11" key="1">
    <citation type="submission" date="2015-02" db="EMBL/GenBank/DDBJ databases">
        <title>Single-cell genomics of uncultivated deep-branching MTB reveals a conserved set of magnetosome genes.</title>
        <authorList>
            <person name="Kolinko S."/>
            <person name="Richter M."/>
            <person name="Glockner F.O."/>
            <person name="Brachmann A."/>
            <person name="Schuler D."/>
        </authorList>
    </citation>
    <scope>NUCLEOTIDE SEQUENCE [LARGE SCALE GENOMIC DNA]</scope>
    <source>
        <strain evidence="10">SKK-01</strain>
    </source>
</reference>
<keyword evidence="3" id="KW-0032">Aminotransferase</keyword>
<dbReference type="InterPro" id="IPR006222">
    <property type="entry name" value="GCVT_N"/>
</dbReference>
<feature type="domain" description="Aminomethyltransferase C-terminal" evidence="9">
    <location>
        <begin position="286"/>
        <end position="361"/>
    </location>
</feature>
<dbReference type="GO" id="GO:0032259">
    <property type="term" value="P:methylation"/>
    <property type="evidence" value="ECO:0007669"/>
    <property type="project" value="UniProtKB-KW"/>
</dbReference>
<evidence type="ECO:0000256" key="6">
    <source>
        <dbReference type="ARBA" id="ARBA00047665"/>
    </source>
</evidence>
<dbReference type="GO" id="GO:0008168">
    <property type="term" value="F:methyltransferase activity"/>
    <property type="evidence" value="ECO:0007669"/>
    <property type="project" value="UniProtKB-KW"/>
</dbReference>
<name>A0A0F0CNZ4_9BACT</name>
<dbReference type="NCBIfam" id="NF001567">
    <property type="entry name" value="PRK00389.1"/>
    <property type="match status" value="1"/>
</dbReference>
<evidence type="ECO:0000256" key="1">
    <source>
        <dbReference type="ARBA" id="ARBA00008609"/>
    </source>
</evidence>
<evidence type="ECO:0000256" key="7">
    <source>
        <dbReference type="PIRSR" id="PIRSR006487-1"/>
    </source>
</evidence>
<dbReference type="Gene3D" id="3.30.70.1400">
    <property type="entry name" value="Aminomethyltransferase beta-barrel domains"/>
    <property type="match status" value="1"/>
</dbReference>
<protein>
    <recommendedName>
        <fullName evidence="2">aminomethyltransferase</fullName>
        <ecNumber evidence="2">2.1.2.10</ecNumber>
    </recommendedName>
    <alternativeName>
        <fullName evidence="5">Glycine cleavage system T protein</fullName>
    </alternativeName>
</protein>
<keyword evidence="4 10" id="KW-0808">Transferase</keyword>
<dbReference type="PANTHER" id="PTHR43757">
    <property type="entry name" value="AMINOMETHYLTRANSFERASE"/>
    <property type="match status" value="1"/>
</dbReference>
<dbReference type="EC" id="2.1.2.10" evidence="2"/>
<dbReference type="Pfam" id="PF08669">
    <property type="entry name" value="GCV_T_C"/>
    <property type="match status" value="1"/>
</dbReference>
<keyword evidence="10" id="KW-0489">Methyltransferase</keyword>
<accession>A0A0F0CNZ4</accession>
<dbReference type="GO" id="GO:0006546">
    <property type="term" value="P:glycine catabolic process"/>
    <property type="evidence" value="ECO:0007669"/>
    <property type="project" value="InterPro"/>
</dbReference>
<evidence type="ECO:0000313" key="11">
    <source>
        <dbReference type="Proteomes" id="UP000033428"/>
    </source>
</evidence>
<dbReference type="Gene3D" id="3.30.1360.120">
    <property type="entry name" value="Probable tRNA modification gtpase trme, domain 1"/>
    <property type="match status" value="1"/>
</dbReference>
<organism evidence="10 11">
    <name type="scientific">Candidatus Omnitrophus magneticus</name>
    <dbReference type="NCBI Taxonomy" id="1609969"/>
    <lineage>
        <taxon>Bacteria</taxon>
        <taxon>Pseudomonadati</taxon>
        <taxon>Candidatus Omnitrophota</taxon>
        <taxon>Candidatus Omnitrophus</taxon>
    </lineage>
</organism>
<dbReference type="InterPro" id="IPR029043">
    <property type="entry name" value="GcvT/YgfZ_C"/>
</dbReference>
<feature type="binding site" evidence="7">
    <location>
        <position position="202"/>
    </location>
    <ligand>
        <name>substrate</name>
    </ligand>
</feature>
<dbReference type="GO" id="GO:0005829">
    <property type="term" value="C:cytosol"/>
    <property type="evidence" value="ECO:0007669"/>
    <property type="project" value="TreeGrafter"/>
</dbReference>
<dbReference type="SUPFAM" id="SSF101790">
    <property type="entry name" value="Aminomethyltransferase beta-barrel domain"/>
    <property type="match status" value="1"/>
</dbReference>
<dbReference type="Gene3D" id="2.40.30.110">
    <property type="entry name" value="Aminomethyltransferase beta-barrel domains"/>
    <property type="match status" value="1"/>
</dbReference>
<dbReference type="GO" id="GO:0005960">
    <property type="term" value="C:glycine cleavage complex"/>
    <property type="evidence" value="ECO:0007669"/>
    <property type="project" value="InterPro"/>
</dbReference>
<dbReference type="GO" id="GO:0004047">
    <property type="term" value="F:aminomethyltransferase activity"/>
    <property type="evidence" value="ECO:0007669"/>
    <property type="project" value="UniProtKB-EC"/>
</dbReference>
<evidence type="ECO:0000259" key="9">
    <source>
        <dbReference type="Pfam" id="PF08669"/>
    </source>
</evidence>
<evidence type="ECO:0000256" key="5">
    <source>
        <dbReference type="ARBA" id="ARBA00031395"/>
    </source>
</evidence>
<dbReference type="PIRSF" id="PIRSF006487">
    <property type="entry name" value="GcvT"/>
    <property type="match status" value="1"/>
</dbReference>
<evidence type="ECO:0000259" key="8">
    <source>
        <dbReference type="Pfam" id="PF01571"/>
    </source>
</evidence>
<proteinExistence type="inferred from homology"/>
<comment type="similarity">
    <text evidence="1">Belongs to the GcvT family.</text>
</comment>
<dbReference type="Gene3D" id="4.10.1250.10">
    <property type="entry name" value="Aminomethyltransferase fragment"/>
    <property type="match status" value="1"/>
</dbReference>
<comment type="catalytic activity">
    <reaction evidence="6">
        <text>N(6)-[(R)-S(8)-aminomethyldihydrolipoyl]-L-lysyl-[protein] + (6S)-5,6,7,8-tetrahydrofolate = N(6)-[(R)-dihydrolipoyl]-L-lysyl-[protein] + (6R)-5,10-methylene-5,6,7,8-tetrahydrofolate + NH4(+)</text>
        <dbReference type="Rhea" id="RHEA:16945"/>
        <dbReference type="Rhea" id="RHEA-COMP:10475"/>
        <dbReference type="Rhea" id="RHEA-COMP:10492"/>
        <dbReference type="ChEBI" id="CHEBI:15636"/>
        <dbReference type="ChEBI" id="CHEBI:28938"/>
        <dbReference type="ChEBI" id="CHEBI:57453"/>
        <dbReference type="ChEBI" id="CHEBI:83100"/>
        <dbReference type="ChEBI" id="CHEBI:83143"/>
        <dbReference type="EC" id="2.1.2.10"/>
    </reaction>
</comment>
<evidence type="ECO:0000256" key="3">
    <source>
        <dbReference type="ARBA" id="ARBA00022576"/>
    </source>
</evidence>
<dbReference type="Proteomes" id="UP000033428">
    <property type="component" value="Unassembled WGS sequence"/>
</dbReference>
<dbReference type="InterPro" id="IPR006223">
    <property type="entry name" value="GcvT"/>
</dbReference>
<dbReference type="SUPFAM" id="SSF103025">
    <property type="entry name" value="Folate-binding domain"/>
    <property type="match status" value="1"/>
</dbReference>
<dbReference type="EMBL" id="JYNY01000497">
    <property type="protein sequence ID" value="KJJ83714.1"/>
    <property type="molecule type" value="Genomic_DNA"/>
</dbReference>
<dbReference type="AlphaFoldDB" id="A0A0F0CNZ4"/>
<dbReference type="InterPro" id="IPR027266">
    <property type="entry name" value="TrmE/GcvT-like"/>
</dbReference>
<evidence type="ECO:0000256" key="2">
    <source>
        <dbReference type="ARBA" id="ARBA00012616"/>
    </source>
</evidence>
<dbReference type="Pfam" id="PF01571">
    <property type="entry name" value="GCV_T"/>
    <property type="match status" value="1"/>
</dbReference>
<dbReference type="NCBIfam" id="TIGR00528">
    <property type="entry name" value="gcvT"/>
    <property type="match status" value="1"/>
</dbReference>
<dbReference type="PANTHER" id="PTHR43757:SF2">
    <property type="entry name" value="AMINOMETHYLTRANSFERASE, MITOCHONDRIAL"/>
    <property type="match status" value="1"/>
</dbReference>
<dbReference type="InterPro" id="IPR028896">
    <property type="entry name" value="GcvT/YgfZ/DmdA"/>
</dbReference>
<evidence type="ECO:0000256" key="4">
    <source>
        <dbReference type="ARBA" id="ARBA00022679"/>
    </source>
</evidence>
<dbReference type="PATRIC" id="fig|1609969.3.peg.2606"/>
<dbReference type="InterPro" id="IPR013977">
    <property type="entry name" value="GcvT_C"/>
</dbReference>